<organism evidence="1 2">
    <name type="scientific">Lucifera butyrica</name>
    <dbReference type="NCBI Taxonomy" id="1351585"/>
    <lineage>
        <taxon>Bacteria</taxon>
        <taxon>Bacillati</taxon>
        <taxon>Bacillota</taxon>
        <taxon>Negativicutes</taxon>
        <taxon>Veillonellales</taxon>
        <taxon>Veillonellaceae</taxon>
        <taxon>Lucifera</taxon>
    </lineage>
</organism>
<reference evidence="1 2" key="1">
    <citation type="submission" date="2018-06" db="EMBL/GenBank/DDBJ databases">
        <authorList>
            <person name="Strepis N."/>
        </authorList>
    </citation>
    <scope>NUCLEOTIDE SEQUENCE [LARGE SCALE GENOMIC DNA]</scope>
    <source>
        <strain evidence="1">LUCI</strain>
    </source>
</reference>
<dbReference type="OrthoDB" id="1684049at2"/>
<dbReference type="EMBL" id="UPPP01000054">
    <property type="protein sequence ID" value="VBB05270.1"/>
    <property type="molecule type" value="Genomic_DNA"/>
</dbReference>
<evidence type="ECO:0000313" key="2">
    <source>
        <dbReference type="Proteomes" id="UP000277811"/>
    </source>
</evidence>
<dbReference type="Proteomes" id="UP000277811">
    <property type="component" value="Unassembled WGS sequence"/>
</dbReference>
<protein>
    <submittedName>
        <fullName evidence="1">Uncharacterized protein</fullName>
    </submittedName>
</protein>
<accession>A0A498R3A3</accession>
<dbReference type="RefSeq" id="WP_122626266.1">
    <property type="nucleotide sequence ID" value="NZ_UPPP01000054.1"/>
</dbReference>
<gene>
    <name evidence="1" type="ORF">LUCI_0477</name>
</gene>
<evidence type="ECO:0000313" key="1">
    <source>
        <dbReference type="EMBL" id="VBB05270.1"/>
    </source>
</evidence>
<sequence length="183" mass="20789">MNWTQQQWLKAALALLLTLGILYAGQSMWRQQTTTRPLNNALQHIDGVKKVICQDSGQPKNLLTLSVTLDPSANFQKTYVHIQQTAVRFLGNRPFRIRVEDRSTPELEQIDYRAQYYLQQAIMTGNFPRMADKIQEIASNAGVTAHVYVDSQAIYLQLAQGDNSFYTLVPRQAVQGRQTHAIP</sequence>
<name>A0A498R3A3_9FIRM</name>
<keyword evidence="2" id="KW-1185">Reference proteome</keyword>
<proteinExistence type="predicted"/>
<dbReference type="AlphaFoldDB" id="A0A498R3A3"/>